<evidence type="ECO:0000259" key="6">
    <source>
        <dbReference type="PROSITE" id="PS50045"/>
    </source>
</evidence>
<dbReference type="SUPFAM" id="SSF55781">
    <property type="entry name" value="GAF domain-like"/>
    <property type="match status" value="1"/>
</dbReference>
<dbReference type="AlphaFoldDB" id="A0A4R2KS71"/>
<dbReference type="PANTHER" id="PTHR32071">
    <property type="entry name" value="TRANSCRIPTIONAL REGULATORY PROTEIN"/>
    <property type="match status" value="1"/>
</dbReference>
<dbReference type="Gene3D" id="1.10.10.60">
    <property type="entry name" value="Homeodomain-like"/>
    <property type="match status" value="1"/>
</dbReference>
<dbReference type="GO" id="GO:0006355">
    <property type="term" value="P:regulation of DNA-templated transcription"/>
    <property type="evidence" value="ECO:0007669"/>
    <property type="project" value="InterPro"/>
</dbReference>
<dbReference type="Pfam" id="PF02954">
    <property type="entry name" value="HTH_8"/>
    <property type="match status" value="1"/>
</dbReference>
<name>A0A4R2KS71_9FIRM</name>
<dbReference type="Pfam" id="PF25601">
    <property type="entry name" value="AAA_lid_14"/>
    <property type="match status" value="1"/>
</dbReference>
<keyword evidence="4" id="KW-0238">DNA-binding</keyword>
<dbReference type="CDD" id="cd00009">
    <property type="entry name" value="AAA"/>
    <property type="match status" value="1"/>
</dbReference>
<keyword evidence="8" id="KW-1185">Reference proteome</keyword>
<keyword evidence="5" id="KW-0804">Transcription</keyword>
<dbReference type="FunFam" id="3.40.50.300:FF:000006">
    <property type="entry name" value="DNA-binding transcriptional regulator NtrC"/>
    <property type="match status" value="1"/>
</dbReference>
<evidence type="ECO:0000256" key="1">
    <source>
        <dbReference type="ARBA" id="ARBA00022741"/>
    </source>
</evidence>
<dbReference type="Proteomes" id="UP000294919">
    <property type="component" value="Unassembled WGS sequence"/>
</dbReference>
<gene>
    <name evidence="7" type="ORF">EV214_11474</name>
</gene>
<accession>A0A4R2KS71</accession>
<dbReference type="GO" id="GO:0043565">
    <property type="term" value="F:sequence-specific DNA binding"/>
    <property type="evidence" value="ECO:0007669"/>
    <property type="project" value="InterPro"/>
</dbReference>
<organism evidence="7 8">
    <name type="scientific">Marinisporobacter balticus</name>
    <dbReference type="NCBI Taxonomy" id="2018667"/>
    <lineage>
        <taxon>Bacteria</taxon>
        <taxon>Bacillati</taxon>
        <taxon>Bacillota</taxon>
        <taxon>Clostridia</taxon>
        <taxon>Peptostreptococcales</taxon>
        <taxon>Thermotaleaceae</taxon>
        <taxon>Marinisporobacter</taxon>
    </lineage>
</organism>
<sequence>MKLIKIVSNVQNIADAIASVIKVDVTIVDNHLNRIAATGRYKKNIGEKVNKNSVFGFAFRRGESFIIENPRNHIACLKCEDIQKCREYAEVCCPIKVNNQTIGVIGLIAFEEGQRQAIISNKTNLMEFLNRMADLIASKLLEQEKTEKIKLLATELEIVLNSVDRGIIAVDEEGDFLHYNKKAVQLFKIDEKKDLPSNIKDLLGNLNLSHLILKNESIKNRAFRYERKNYHFRGIFDADPIVIGDKSFGIVFTFSNISEVLSVVNDIATGTIMMRFDHIIGNSQCLKDVKDEAQKAAKTTSTVLIQGESGTGKELFARAIHFHGKRMNRPFIPINCAAIPEQLLESELFGYEEGAFTGSKRGGKAGKFELANKGTIFLDEIGDMPIHLQTKLLRVLQAYEIEKVGGKELIPIDVRIIAATNKDLEKKVVEGEFREDLFYRLNVIPINIPPLRERKEDVVILVKYLLDKCNKKLGKHIEQIDTHVVETLINYGWPGNVRELENTVEYAVNMCSSNIITKMDLPNRLIYKNQSVEKIQLKEITPIKTLEIREIKKAIAYLGNTKQAMTKAAQTLGISRATLYRKLKEYQIKQS</sequence>
<reference evidence="7 8" key="1">
    <citation type="submission" date="2019-03" db="EMBL/GenBank/DDBJ databases">
        <title>Genomic Encyclopedia of Type Strains, Phase IV (KMG-IV): sequencing the most valuable type-strain genomes for metagenomic binning, comparative biology and taxonomic classification.</title>
        <authorList>
            <person name="Goeker M."/>
        </authorList>
    </citation>
    <scope>NUCLEOTIDE SEQUENCE [LARGE SCALE GENOMIC DNA]</scope>
    <source>
        <strain evidence="7 8">DSM 102940</strain>
    </source>
</reference>
<dbReference type="PROSITE" id="PS00675">
    <property type="entry name" value="SIGMA54_INTERACT_1"/>
    <property type="match status" value="1"/>
</dbReference>
<dbReference type="Gene3D" id="3.40.50.300">
    <property type="entry name" value="P-loop containing nucleotide triphosphate hydrolases"/>
    <property type="match status" value="1"/>
</dbReference>
<evidence type="ECO:0000256" key="5">
    <source>
        <dbReference type="ARBA" id="ARBA00023163"/>
    </source>
</evidence>
<dbReference type="PROSITE" id="PS50045">
    <property type="entry name" value="SIGMA54_INTERACT_4"/>
    <property type="match status" value="1"/>
</dbReference>
<dbReference type="Gene3D" id="1.10.8.60">
    <property type="match status" value="1"/>
</dbReference>
<dbReference type="SUPFAM" id="SSF46689">
    <property type="entry name" value="Homeodomain-like"/>
    <property type="match status" value="1"/>
</dbReference>
<dbReference type="InterPro" id="IPR035965">
    <property type="entry name" value="PAS-like_dom_sf"/>
</dbReference>
<dbReference type="PANTHER" id="PTHR32071:SF57">
    <property type="entry name" value="C4-DICARBOXYLATE TRANSPORT TRANSCRIPTIONAL REGULATORY PROTEIN DCTD"/>
    <property type="match status" value="1"/>
</dbReference>
<evidence type="ECO:0000313" key="7">
    <source>
        <dbReference type="EMBL" id="TCO73839.1"/>
    </source>
</evidence>
<dbReference type="InterPro" id="IPR009057">
    <property type="entry name" value="Homeodomain-like_sf"/>
</dbReference>
<dbReference type="RefSeq" id="WP_132245732.1">
    <property type="nucleotide sequence ID" value="NZ_SLWV01000014.1"/>
</dbReference>
<evidence type="ECO:0000256" key="4">
    <source>
        <dbReference type="ARBA" id="ARBA00023125"/>
    </source>
</evidence>
<dbReference type="InterPro" id="IPR002078">
    <property type="entry name" value="Sigma_54_int"/>
</dbReference>
<dbReference type="InterPro" id="IPR003593">
    <property type="entry name" value="AAA+_ATPase"/>
</dbReference>
<dbReference type="PROSITE" id="PS00688">
    <property type="entry name" value="SIGMA54_INTERACT_3"/>
    <property type="match status" value="1"/>
</dbReference>
<evidence type="ECO:0000256" key="3">
    <source>
        <dbReference type="ARBA" id="ARBA00023015"/>
    </source>
</evidence>
<dbReference type="SUPFAM" id="SSF52540">
    <property type="entry name" value="P-loop containing nucleoside triphosphate hydrolases"/>
    <property type="match status" value="1"/>
</dbReference>
<comment type="caution">
    <text evidence="7">The sequence shown here is derived from an EMBL/GenBank/DDBJ whole genome shotgun (WGS) entry which is preliminary data.</text>
</comment>
<dbReference type="InterPro" id="IPR025943">
    <property type="entry name" value="Sigma_54_int_dom_ATP-bd_2"/>
</dbReference>
<dbReference type="OrthoDB" id="9803970at2"/>
<feature type="domain" description="Sigma-54 factor interaction" evidence="6">
    <location>
        <begin position="279"/>
        <end position="509"/>
    </location>
</feature>
<dbReference type="SMART" id="SM00382">
    <property type="entry name" value="AAA"/>
    <property type="match status" value="1"/>
</dbReference>
<dbReference type="InterPro" id="IPR027417">
    <property type="entry name" value="P-loop_NTPase"/>
</dbReference>
<dbReference type="InterPro" id="IPR002197">
    <property type="entry name" value="HTH_Fis"/>
</dbReference>
<dbReference type="Pfam" id="PF00158">
    <property type="entry name" value="Sigma54_activat"/>
    <property type="match status" value="1"/>
</dbReference>
<dbReference type="InterPro" id="IPR025944">
    <property type="entry name" value="Sigma_54_int_dom_CS"/>
</dbReference>
<dbReference type="SUPFAM" id="SSF55785">
    <property type="entry name" value="PYP-like sensor domain (PAS domain)"/>
    <property type="match status" value="1"/>
</dbReference>
<evidence type="ECO:0000313" key="8">
    <source>
        <dbReference type="Proteomes" id="UP000294919"/>
    </source>
</evidence>
<evidence type="ECO:0000256" key="2">
    <source>
        <dbReference type="ARBA" id="ARBA00022840"/>
    </source>
</evidence>
<dbReference type="Gene3D" id="3.30.450.20">
    <property type="entry name" value="PAS domain"/>
    <property type="match status" value="1"/>
</dbReference>
<dbReference type="Gene3D" id="3.30.450.40">
    <property type="match status" value="1"/>
</dbReference>
<keyword evidence="1" id="KW-0547">Nucleotide-binding</keyword>
<protein>
    <submittedName>
        <fullName evidence="7">Transcriptional regulator with PAS, ATPase and Fis domain</fullName>
    </submittedName>
</protein>
<dbReference type="EMBL" id="SLWV01000014">
    <property type="protein sequence ID" value="TCO73839.1"/>
    <property type="molecule type" value="Genomic_DNA"/>
</dbReference>
<proteinExistence type="predicted"/>
<dbReference type="InterPro" id="IPR058031">
    <property type="entry name" value="AAA_lid_NorR"/>
</dbReference>
<dbReference type="PROSITE" id="PS00676">
    <property type="entry name" value="SIGMA54_INTERACT_2"/>
    <property type="match status" value="1"/>
</dbReference>
<keyword evidence="2" id="KW-0067">ATP-binding</keyword>
<dbReference type="InterPro" id="IPR029016">
    <property type="entry name" value="GAF-like_dom_sf"/>
</dbReference>
<keyword evidence="3" id="KW-0805">Transcription regulation</keyword>
<dbReference type="GO" id="GO:0005524">
    <property type="term" value="F:ATP binding"/>
    <property type="evidence" value="ECO:0007669"/>
    <property type="project" value="UniProtKB-KW"/>
</dbReference>
<dbReference type="InterPro" id="IPR025662">
    <property type="entry name" value="Sigma_54_int_dom_ATP-bd_1"/>
</dbReference>